<dbReference type="PROSITE" id="PS50261">
    <property type="entry name" value="G_PROTEIN_RECEP_F2_4"/>
    <property type="match status" value="1"/>
</dbReference>
<sequence length="396" mass="44599">MKTSSLFGDAKSPNSEDLSPPSIDFSFGEEFTGGIFAAYFEAPESMIKPMPKDSSLEVNSQVVALQIGDSICDYKICSSYKIQEGDIKMVFPQFENRLEGETKCSYWNMTQKQWATNGVSMVARNETHITCTTNHLTNFATVHYMYPGNGRVSSKGLEITSNIVCGTSIISLIVVFLAMIRKIRMSKGSPVTWSRRSKQPILIAHLAIALFIKMASIMTLSIFDDSTVLTTDEIDFKCTTNGIILASMVQFAQLASICWMSCQAIDHYVKITRVAEGNLEYPRRFMNFLLLLGWGFPTVIILAILILFFNKVEVFVDLSISDVERICWVNAGTLYVCWVIPFACFFMLNLYIFGKVMSTIIQMRRTGGGLKRSDTDRLRRAMRIRSRKEVPTTNLS</sequence>
<evidence type="ECO:0000256" key="4">
    <source>
        <dbReference type="ARBA" id="ARBA00023136"/>
    </source>
</evidence>
<gene>
    <name evidence="8" type="ORF">GSOID_T00027302001</name>
</gene>
<dbReference type="InterPro" id="IPR046338">
    <property type="entry name" value="GAIN_dom_sf"/>
</dbReference>
<keyword evidence="3 6" id="KW-1133">Transmembrane helix</keyword>
<feature type="region of interest" description="Disordered" evidence="5">
    <location>
        <begin position="1"/>
        <end position="22"/>
    </location>
</feature>
<evidence type="ECO:0000256" key="6">
    <source>
        <dbReference type="SAM" id="Phobius"/>
    </source>
</evidence>
<dbReference type="GO" id="GO:0004930">
    <property type="term" value="F:G protein-coupled receptor activity"/>
    <property type="evidence" value="ECO:0007669"/>
    <property type="project" value="InterPro"/>
</dbReference>
<reference evidence="8" key="1">
    <citation type="journal article" date="2010" name="Science">
        <title>Plasticity of animal genome architecture unmasked by rapid evolution of a pelagic tunicate.</title>
        <authorList>
            <person name="Denoeud F."/>
            <person name="Henriet S."/>
            <person name="Mungpakdee S."/>
            <person name="Aury J.M."/>
            <person name="Da Silva C."/>
            <person name="Brinkmann H."/>
            <person name="Mikhaleva J."/>
            <person name="Olsen L.C."/>
            <person name="Jubin C."/>
            <person name="Canestro C."/>
            <person name="Bouquet J.M."/>
            <person name="Danks G."/>
            <person name="Poulain J."/>
            <person name="Campsteijn C."/>
            <person name="Adamski M."/>
            <person name="Cross I."/>
            <person name="Yadetie F."/>
            <person name="Muffato M."/>
            <person name="Louis A."/>
            <person name="Butcher S."/>
            <person name="Tsagkogeorga G."/>
            <person name="Konrad A."/>
            <person name="Singh S."/>
            <person name="Jensen M.F."/>
            <person name="Cong E.H."/>
            <person name="Eikeseth-Otteraa H."/>
            <person name="Noel B."/>
            <person name="Anthouard V."/>
            <person name="Porcel B.M."/>
            <person name="Kachouri-Lafond R."/>
            <person name="Nishino A."/>
            <person name="Ugolini M."/>
            <person name="Chourrout P."/>
            <person name="Nishida H."/>
            <person name="Aasland R."/>
            <person name="Huzurbazar S."/>
            <person name="Westhof E."/>
            <person name="Delsuc F."/>
            <person name="Lehrach H."/>
            <person name="Reinhardt R."/>
            <person name="Weissenbach J."/>
            <person name="Roy S.W."/>
            <person name="Artiguenave F."/>
            <person name="Postlethwait J.H."/>
            <person name="Manak J.R."/>
            <person name="Thompson E.M."/>
            <person name="Jaillon O."/>
            <person name="Du Pasquier L."/>
            <person name="Boudinot P."/>
            <person name="Liberles D.A."/>
            <person name="Volff J.N."/>
            <person name="Philippe H."/>
            <person name="Lenhard B."/>
            <person name="Roest Crollius H."/>
            <person name="Wincker P."/>
            <person name="Chourrout D."/>
        </authorList>
    </citation>
    <scope>NUCLEOTIDE SEQUENCE [LARGE SCALE GENOMIC DNA]</scope>
</reference>
<accession>E4YJ27</accession>
<evidence type="ECO:0000259" key="7">
    <source>
        <dbReference type="PROSITE" id="PS50261"/>
    </source>
</evidence>
<protein>
    <recommendedName>
        <fullName evidence="7">G-protein coupled receptors family 2 profile 2 domain-containing protein</fullName>
    </recommendedName>
</protein>
<evidence type="ECO:0000313" key="8">
    <source>
        <dbReference type="EMBL" id="CBY35488.1"/>
    </source>
</evidence>
<dbReference type="InterPro" id="IPR017981">
    <property type="entry name" value="GPCR_2-like_7TM"/>
</dbReference>
<evidence type="ECO:0000256" key="3">
    <source>
        <dbReference type="ARBA" id="ARBA00022989"/>
    </source>
</evidence>
<feature type="transmembrane region" description="Helical" evidence="6">
    <location>
        <begin position="285"/>
        <end position="309"/>
    </location>
</feature>
<dbReference type="InterPro" id="IPR000832">
    <property type="entry name" value="GPCR_2_secretin-like"/>
</dbReference>
<dbReference type="InterPro" id="IPR000203">
    <property type="entry name" value="GPS"/>
</dbReference>
<feature type="domain" description="G-protein coupled receptors family 2 profile 2" evidence="7">
    <location>
        <begin position="157"/>
        <end position="365"/>
    </location>
</feature>
<dbReference type="Gene3D" id="2.60.220.50">
    <property type="match status" value="1"/>
</dbReference>
<evidence type="ECO:0000256" key="2">
    <source>
        <dbReference type="ARBA" id="ARBA00022692"/>
    </source>
</evidence>
<feature type="transmembrane region" description="Helical" evidence="6">
    <location>
        <begin position="243"/>
        <end position="265"/>
    </location>
</feature>
<proteinExistence type="predicted"/>
<dbReference type="GO" id="GO:0007166">
    <property type="term" value="P:cell surface receptor signaling pathway"/>
    <property type="evidence" value="ECO:0007669"/>
    <property type="project" value="InterPro"/>
</dbReference>
<feature type="transmembrane region" description="Helical" evidence="6">
    <location>
        <begin position="329"/>
        <end position="354"/>
    </location>
</feature>
<feature type="compositionally biased region" description="Polar residues" evidence="5">
    <location>
        <begin position="1"/>
        <end position="17"/>
    </location>
</feature>
<comment type="subcellular location">
    <subcellularLocation>
        <location evidence="1">Membrane</location>
        <topology evidence="1">Multi-pass membrane protein</topology>
    </subcellularLocation>
</comment>
<dbReference type="Pfam" id="PF01825">
    <property type="entry name" value="GPS"/>
    <property type="match status" value="1"/>
</dbReference>
<keyword evidence="2 6" id="KW-0812">Transmembrane</keyword>
<feature type="transmembrane region" description="Helical" evidence="6">
    <location>
        <begin position="159"/>
        <end position="180"/>
    </location>
</feature>
<name>E4YJ27_OIKDI</name>
<evidence type="ECO:0000256" key="1">
    <source>
        <dbReference type="ARBA" id="ARBA00004141"/>
    </source>
</evidence>
<dbReference type="SMART" id="SM00303">
    <property type="entry name" value="GPS"/>
    <property type="match status" value="1"/>
</dbReference>
<dbReference type="AlphaFoldDB" id="E4YJ27"/>
<dbReference type="EMBL" id="FN654635">
    <property type="protein sequence ID" value="CBY35488.1"/>
    <property type="molecule type" value="Genomic_DNA"/>
</dbReference>
<dbReference type="PANTHER" id="PTHR45692:SF1">
    <property type="entry name" value="G-PROTEIN COUPLED RECEPTORS FAMILY 2 PROFILE 2 DOMAIN-CONTAINING PROTEIN"/>
    <property type="match status" value="1"/>
</dbReference>
<dbReference type="SUPFAM" id="SSF81321">
    <property type="entry name" value="Family A G protein-coupled receptor-like"/>
    <property type="match status" value="1"/>
</dbReference>
<feature type="transmembrane region" description="Helical" evidence="6">
    <location>
        <begin position="201"/>
        <end position="223"/>
    </location>
</feature>
<dbReference type="GO" id="GO:0016020">
    <property type="term" value="C:membrane"/>
    <property type="evidence" value="ECO:0007669"/>
    <property type="project" value="UniProtKB-SubCell"/>
</dbReference>
<evidence type="ECO:0000256" key="5">
    <source>
        <dbReference type="SAM" id="MobiDB-lite"/>
    </source>
</evidence>
<dbReference type="Pfam" id="PF00002">
    <property type="entry name" value="7tm_2"/>
    <property type="match status" value="1"/>
</dbReference>
<organism evidence="8">
    <name type="scientific">Oikopleura dioica</name>
    <name type="common">Tunicate</name>
    <dbReference type="NCBI Taxonomy" id="34765"/>
    <lineage>
        <taxon>Eukaryota</taxon>
        <taxon>Metazoa</taxon>
        <taxon>Chordata</taxon>
        <taxon>Tunicata</taxon>
        <taxon>Appendicularia</taxon>
        <taxon>Copelata</taxon>
        <taxon>Oikopleuridae</taxon>
        <taxon>Oikopleura</taxon>
    </lineage>
</organism>
<dbReference type="PANTHER" id="PTHR45692">
    <property type="entry name" value="G_PROTEIN_RECEP_F2_4 DOMAIN-CONTAINING PROTEIN"/>
    <property type="match status" value="1"/>
</dbReference>
<keyword evidence="4 6" id="KW-0472">Membrane</keyword>
<dbReference type="Gene3D" id="1.20.1070.10">
    <property type="entry name" value="Rhodopsin 7-helix transmembrane proteins"/>
    <property type="match status" value="1"/>
</dbReference>
<dbReference type="Proteomes" id="UP000011014">
    <property type="component" value="Unassembled WGS sequence"/>
</dbReference>